<dbReference type="PANTHER" id="PTHR36511">
    <property type="entry name" value="MERR FAMILY BACTERIAL REGULATORY PROTEIN"/>
    <property type="match status" value="1"/>
</dbReference>
<dbReference type="AlphaFoldDB" id="A0A7C9HNU2"/>
<dbReference type="Proteomes" id="UP000479692">
    <property type="component" value="Unassembled WGS sequence"/>
</dbReference>
<dbReference type="CDD" id="cd00093">
    <property type="entry name" value="HTH_XRE"/>
    <property type="match status" value="1"/>
</dbReference>
<dbReference type="InterPro" id="IPR052359">
    <property type="entry name" value="HTH-type_reg/antitoxin"/>
</dbReference>
<dbReference type="EMBL" id="WOXT01000006">
    <property type="protein sequence ID" value="MUV15635.1"/>
    <property type="molecule type" value="Genomic_DNA"/>
</dbReference>
<name>A0A7C9HNU2_9GAMM</name>
<dbReference type="GO" id="GO:0003677">
    <property type="term" value="F:DNA binding"/>
    <property type="evidence" value="ECO:0007669"/>
    <property type="project" value="UniProtKB-KW"/>
</dbReference>
<dbReference type="InterPro" id="IPR010982">
    <property type="entry name" value="Lambda_DNA-bd_dom_sf"/>
</dbReference>
<comment type="caution">
    <text evidence="4">The sequence shown here is derived from an EMBL/GenBank/DDBJ whole genome shotgun (WGS) entry which is preliminary data.</text>
</comment>
<reference evidence="4 5" key="1">
    <citation type="submission" date="2019-12" db="EMBL/GenBank/DDBJ databases">
        <authorList>
            <person name="Xu J."/>
        </authorList>
    </citation>
    <scope>NUCLEOTIDE SEQUENCE [LARGE SCALE GENOMIC DNA]</scope>
    <source>
        <strain evidence="4 5">HX-5-24</strain>
    </source>
</reference>
<accession>A0A7C9HNU2</accession>
<evidence type="ECO:0000256" key="1">
    <source>
        <dbReference type="ARBA" id="ARBA00023015"/>
    </source>
</evidence>
<organism evidence="4 5">
    <name type="scientific">Noviluteimonas gilva</name>
    <dbReference type="NCBI Taxonomy" id="2682097"/>
    <lineage>
        <taxon>Bacteria</taxon>
        <taxon>Pseudomonadati</taxon>
        <taxon>Pseudomonadota</taxon>
        <taxon>Gammaproteobacteria</taxon>
        <taxon>Lysobacterales</taxon>
        <taxon>Lysobacteraceae</taxon>
        <taxon>Noviluteimonas</taxon>
    </lineage>
</organism>
<keyword evidence="5" id="KW-1185">Reference proteome</keyword>
<protein>
    <submittedName>
        <fullName evidence="4">Transcriptional regulator</fullName>
    </submittedName>
</protein>
<proteinExistence type="predicted"/>
<evidence type="ECO:0000256" key="3">
    <source>
        <dbReference type="ARBA" id="ARBA00023163"/>
    </source>
</evidence>
<dbReference type="InterPro" id="IPR001387">
    <property type="entry name" value="Cro/C1-type_HTH"/>
</dbReference>
<keyword evidence="3" id="KW-0804">Transcription</keyword>
<keyword evidence="2" id="KW-0238">DNA-binding</keyword>
<gene>
    <name evidence="4" type="ORF">GN331_15635</name>
</gene>
<dbReference type="SUPFAM" id="SSF47413">
    <property type="entry name" value="lambda repressor-like DNA-binding domains"/>
    <property type="match status" value="1"/>
</dbReference>
<dbReference type="Gene3D" id="1.10.260.40">
    <property type="entry name" value="lambda repressor-like DNA-binding domains"/>
    <property type="match status" value="1"/>
</dbReference>
<evidence type="ECO:0000313" key="4">
    <source>
        <dbReference type="EMBL" id="MUV15635.1"/>
    </source>
</evidence>
<evidence type="ECO:0000313" key="5">
    <source>
        <dbReference type="Proteomes" id="UP000479692"/>
    </source>
</evidence>
<keyword evidence="1" id="KW-0805">Transcription regulation</keyword>
<sequence>MAKRAAPRKKRDLFAELVEGFDALREAREGKRTLRTHVVSLRTVPEVKPAELIKLREALDLSRPVFADFLRTNPRTLENWEQGRARPNAQAAVLIRLVQRYPDTVQRLATL</sequence>
<evidence type="ECO:0000256" key="2">
    <source>
        <dbReference type="ARBA" id="ARBA00023125"/>
    </source>
</evidence>
<dbReference type="PANTHER" id="PTHR36511:SF3">
    <property type="entry name" value="ANTITOXIN HIGA-2"/>
    <property type="match status" value="1"/>
</dbReference>